<accession>A0A6M3M0V1</accession>
<organism evidence="1">
    <name type="scientific">viral metagenome</name>
    <dbReference type="NCBI Taxonomy" id="1070528"/>
    <lineage>
        <taxon>unclassified sequences</taxon>
        <taxon>metagenomes</taxon>
        <taxon>organismal metagenomes</taxon>
    </lineage>
</organism>
<evidence type="ECO:0000313" key="1">
    <source>
        <dbReference type="EMBL" id="QJB00724.1"/>
    </source>
</evidence>
<dbReference type="EMBL" id="MT143887">
    <property type="protein sequence ID" value="QJB04648.1"/>
    <property type="molecule type" value="Genomic_DNA"/>
</dbReference>
<reference evidence="1" key="1">
    <citation type="submission" date="2020-03" db="EMBL/GenBank/DDBJ databases">
        <title>The deep terrestrial virosphere.</title>
        <authorList>
            <person name="Holmfeldt K."/>
            <person name="Nilsson E."/>
            <person name="Simone D."/>
            <person name="Lopez-Fernandez M."/>
            <person name="Wu X."/>
            <person name="de Brujin I."/>
            <person name="Lundin D."/>
            <person name="Andersson A."/>
            <person name="Bertilsson S."/>
            <person name="Dopson M."/>
        </authorList>
    </citation>
    <scope>NUCLEOTIDE SEQUENCE</scope>
    <source>
        <strain evidence="1">MM171A00291</strain>
        <strain evidence="2">MM171B00223</strain>
    </source>
</reference>
<gene>
    <name evidence="1" type="ORF">MM171A00291_0032</name>
    <name evidence="2" type="ORF">MM171B00223_0025</name>
</gene>
<dbReference type="EMBL" id="MT143699">
    <property type="protein sequence ID" value="QJB00724.1"/>
    <property type="molecule type" value="Genomic_DNA"/>
</dbReference>
<proteinExistence type="predicted"/>
<sequence length="176" mass="21407">MKCCGQEILNSSRKCYTCLRIYDKDGKVIRQMTKDPERPSKHPHRYGMTIMHGQHVEETKKVYKKKTYWQEYMLDHGREVDMFLKYNSSVKFKTLKAYIIASRVETLESCDGRWEVYEDYCQHYKELADENRRRIQSETMKRTQRKRKKKYLEWAKAGLLKPETIKRSYKWLQNSI</sequence>
<evidence type="ECO:0000313" key="2">
    <source>
        <dbReference type="EMBL" id="QJB04648.1"/>
    </source>
</evidence>
<protein>
    <submittedName>
        <fullName evidence="1">Uncharacterized protein</fullName>
    </submittedName>
</protein>
<dbReference type="AlphaFoldDB" id="A0A6M3M0V1"/>
<name>A0A6M3M0V1_9ZZZZ</name>